<reference evidence="3" key="2">
    <citation type="journal article" date="2021" name="PeerJ">
        <title>Extensive microbial diversity within the chicken gut microbiome revealed by metagenomics and culture.</title>
        <authorList>
            <person name="Gilroy R."/>
            <person name="Ravi A."/>
            <person name="Getino M."/>
            <person name="Pursley I."/>
            <person name="Horton D.L."/>
            <person name="Alikhan N.F."/>
            <person name="Baker D."/>
            <person name="Gharbi K."/>
            <person name="Hall N."/>
            <person name="Watson M."/>
            <person name="Adriaenssens E.M."/>
            <person name="Foster-Nyarko E."/>
            <person name="Jarju S."/>
            <person name="Secka A."/>
            <person name="Antonio M."/>
            <person name="Oren A."/>
            <person name="Chaudhuri R.R."/>
            <person name="La Ragione R."/>
            <person name="Hildebrand F."/>
            <person name="Pallen M.J."/>
        </authorList>
    </citation>
    <scope>NUCLEOTIDE SEQUENCE</scope>
    <source>
        <strain evidence="3">ChiSjej3B21-11622</strain>
    </source>
</reference>
<organism evidence="3 4">
    <name type="scientific">Candidatus Limivivens merdigallinarum</name>
    <dbReference type="NCBI Taxonomy" id="2840859"/>
    <lineage>
        <taxon>Bacteria</taxon>
        <taxon>Bacillati</taxon>
        <taxon>Bacillota</taxon>
        <taxon>Clostridia</taxon>
        <taxon>Lachnospirales</taxon>
        <taxon>Lachnospiraceae</taxon>
        <taxon>Lachnospiraceae incertae sedis</taxon>
        <taxon>Candidatus Limivivens</taxon>
    </lineage>
</organism>
<dbReference type="CDD" id="cd02860">
    <property type="entry name" value="E_set_Pullulanase"/>
    <property type="match status" value="1"/>
</dbReference>
<dbReference type="AlphaFoldDB" id="A0A9D0ZYM7"/>
<dbReference type="InterPro" id="IPR004193">
    <property type="entry name" value="Glyco_hydro_13_N"/>
</dbReference>
<dbReference type="Pfam" id="PF00128">
    <property type="entry name" value="Alpha-amylase"/>
    <property type="match status" value="1"/>
</dbReference>
<dbReference type="SUPFAM" id="SSF81296">
    <property type="entry name" value="E set domains"/>
    <property type="match status" value="1"/>
</dbReference>
<dbReference type="InterPro" id="IPR013780">
    <property type="entry name" value="Glyco_hydro_b"/>
</dbReference>
<name>A0A9D0ZYM7_9FIRM</name>
<comment type="similarity">
    <text evidence="1">Belongs to the glycosyl hydrolase 13 family.</text>
</comment>
<dbReference type="CDD" id="cd11341">
    <property type="entry name" value="AmyAc_Pullulanase_LD-like"/>
    <property type="match status" value="1"/>
</dbReference>
<dbReference type="Gene3D" id="3.20.20.80">
    <property type="entry name" value="Glycosidases"/>
    <property type="match status" value="1"/>
</dbReference>
<sequence length="650" mass="73576">MTAAEWKEYYENPLFQTQNIYKGNDLGAVIGDGNTVFKLWSPAADSVTLNLYPEGEGGKGKAISMERKEKGVFSAAVPGNLHGTYYDYSLVIQGQKVRSADPYARGAGVNGQRSMVVDLRKTDPKGFSDDKAPERTGEIIIYEANVKEFSWDDSFGGKEELRGTYLGMAQEGTTLYGDGIHPTGLDYLKNLGVTHIQLMPVYDFGSVDERGGKEAFNWGYDPLNYNVPEGSYSSNPFDGEVRIRELKELVRRLHENGFRVIMDVVYNHTYTLDSWLQRTVPWYFYRQEADGTPSNGSDCGNDIASEREMCSRYIKESVLYWTKEYHMDGFRFDLMGLLDVELMNDIQRTLDEIYGKGEKLVYGEPWAAADSPMAQGSIPALKKNLRYLDENVGMFCDNTRDSVKGHVFEEEEAGFINGGEGFDRAILDSVTAWCGEDNEVGAKAPSQIVTYLSAHDNLTLWDKLKITLKPEGDFETLYPEILAANRLGAAILFTCQGMLFFLSGEEFGRTKEGIHDSFCSPLSLNRLDWERAYRNRNLMEYYRGLIALRKQLPGLCDKTEQAKERIFEKKIEKEGLLSFRVKNRREGENSHWRELFVVYNSRKTTESVRLPEGSFELLADAENSFLWKSPWELSGTVELPPVSAAVLGKR</sequence>
<dbReference type="PANTHER" id="PTHR43002">
    <property type="entry name" value="GLYCOGEN DEBRANCHING ENZYME"/>
    <property type="match status" value="1"/>
</dbReference>
<reference evidence="3" key="1">
    <citation type="submission" date="2020-10" db="EMBL/GenBank/DDBJ databases">
        <authorList>
            <person name="Gilroy R."/>
        </authorList>
    </citation>
    <scope>NUCLEOTIDE SEQUENCE</scope>
    <source>
        <strain evidence="3">ChiSjej3B21-11622</strain>
    </source>
</reference>
<comment type="caution">
    <text evidence="3">The sequence shown here is derived from an EMBL/GenBank/DDBJ whole genome shotgun (WGS) entry which is preliminary data.</text>
</comment>
<dbReference type="InterPro" id="IPR006047">
    <property type="entry name" value="GH13_cat_dom"/>
</dbReference>
<evidence type="ECO:0000313" key="3">
    <source>
        <dbReference type="EMBL" id="HIQ97951.1"/>
    </source>
</evidence>
<dbReference type="Gene3D" id="2.60.40.10">
    <property type="entry name" value="Immunoglobulins"/>
    <property type="match status" value="1"/>
</dbReference>
<evidence type="ECO:0000256" key="1">
    <source>
        <dbReference type="ARBA" id="ARBA00008061"/>
    </source>
</evidence>
<keyword evidence="3" id="KW-0378">Hydrolase</keyword>
<proteinExistence type="inferred from homology"/>
<protein>
    <submittedName>
        <fullName evidence="3">Type I pullulanase</fullName>
        <ecNumber evidence="3">3.2.1.41</ecNumber>
    </submittedName>
</protein>
<dbReference type="Proteomes" id="UP000886886">
    <property type="component" value="Unassembled WGS sequence"/>
</dbReference>
<keyword evidence="3" id="KW-0326">Glycosidase</keyword>
<dbReference type="EC" id="3.2.1.41" evidence="3"/>
<dbReference type="InterPro" id="IPR014756">
    <property type="entry name" value="Ig_E-set"/>
</dbReference>
<dbReference type="InterPro" id="IPR017853">
    <property type="entry name" value="GH"/>
</dbReference>
<dbReference type="GO" id="GO:0005975">
    <property type="term" value="P:carbohydrate metabolic process"/>
    <property type="evidence" value="ECO:0007669"/>
    <property type="project" value="InterPro"/>
</dbReference>
<dbReference type="EMBL" id="DVFT01000226">
    <property type="protein sequence ID" value="HIQ97951.1"/>
    <property type="molecule type" value="Genomic_DNA"/>
</dbReference>
<gene>
    <name evidence="3" type="primary">pulA</name>
    <name evidence="3" type="ORF">IAB26_15480</name>
</gene>
<dbReference type="Gene3D" id="2.60.40.1180">
    <property type="entry name" value="Golgi alpha-mannosidase II"/>
    <property type="match status" value="1"/>
</dbReference>
<dbReference type="GO" id="GO:0051060">
    <property type="term" value="F:pullulanase activity"/>
    <property type="evidence" value="ECO:0007669"/>
    <property type="project" value="UniProtKB-EC"/>
</dbReference>
<dbReference type="NCBIfam" id="TIGR02104">
    <property type="entry name" value="pulA_typeI"/>
    <property type="match status" value="1"/>
</dbReference>
<feature type="domain" description="Glycosyl hydrolase family 13 catalytic" evidence="2">
    <location>
        <begin position="143"/>
        <end position="549"/>
    </location>
</feature>
<dbReference type="SUPFAM" id="SSF51445">
    <property type="entry name" value="(Trans)glycosidases"/>
    <property type="match status" value="1"/>
</dbReference>
<dbReference type="InterPro" id="IPR011840">
    <property type="entry name" value="PulA_typeI"/>
</dbReference>
<dbReference type="SMART" id="SM00642">
    <property type="entry name" value="Aamy"/>
    <property type="match status" value="1"/>
</dbReference>
<evidence type="ECO:0000259" key="2">
    <source>
        <dbReference type="SMART" id="SM00642"/>
    </source>
</evidence>
<dbReference type="InterPro" id="IPR013783">
    <property type="entry name" value="Ig-like_fold"/>
</dbReference>
<dbReference type="Pfam" id="PF02922">
    <property type="entry name" value="CBM_48"/>
    <property type="match status" value="1"/>
</dbReference>
<evidence type="ECO:0000313" key="4">
    <source>
        <dbReference type="Proteomes" id="UP000886886"/>
    </source>
</evidence>
<accession>A0A9D0ZYM7</accession>